<dbReference type="GO" id="GO:0047372">
    <property type="term" value="F:monoacylglycerol lipase activity"/>
    <property type="evidence" value="ECO:0007669"/>
    <property type="project" value="TreeGrafter"/>
</dbReference>
<dbReference type="Gene3D" id="3.40.1090.10">
    <property type="entry name" value="Cytosolic phospholipase A2 catalytic domain"/>
    <property type="match status" value="1"/>
</dbReference>
<dbReference type="PANTHER" id="PTHR32176:SF91">
    <property type="entry name" value="PATATIN"/>
    <property type="match status" value="1"/>
</dbReference>
<comment type="caution">
    <text evidence="7">The sequence shown here is derived from an EMBL/GenBank/DDBJ whole genome shotgun (WGS) entry which is preliminary data.</text>
</comment>
<comment type="similarity">
    <text evidence="1 5">Belongs to the patatin family.</text>
</comment>
<sequence>MGSIIAGMLTVPGDHQKKRPRYTMRQILDSLINEIFYTFPSTPSHHAQENFKQIIRDKLKGVQLDQTLLSNVVIPVFNDKTKRPVILSSSQPKDHIQLSDAVLGSSAMPEFLDPLEIKYRGEDCIFIDGGLVPTNPTLFALQEADKLVSKTEPDYKNYLVLSLGTAKRCGLAEVVLHIPYWFFRAFRNRIWGDWGPRILQYAYDTFSDTTETYMTLLLKCDGRDSKNYLLIQGFIEDFVTSITDETHGTYETLKKYAQVFLRIPFVHSQPVPAITDGSSRSLGKLKSIGESIMNNVVTYINPYTGKLHRQPYDQPNKIALQEFAKKLSEERKRRLRDLQKKNKV</sequence>
<evidence type="ECO:0000259" key="6">
    <source>
        <dbReference type="PROSITE" id="PS51635"/>
    </source>
</evidence>
<dbReference type="EC" id="3.1.1.-" evidence="5"/>
<keyword evidence="8" id="KW-1185">Reference proteome</keyword>
<comment type="domain">
    <text evidence="5">The nitrogen atoms of the two glycine residues in the GGXR motif define the oxyanion hole, and stabilize the oxyanion that forms during the nucleophilic attack by the catalytic serine during substrate cleavage.</text>
</comment>
<feature type="domain" description="PNPLA" evidence="6">
    <location>
        <begin position="1"/>
        <end position="141"/>
    </location>
</feature>
<comment type="function">
    <text evidence="5">Lipolytic acyl hydrolase (LAH).</text>
</comment>
<feature type="short sequence motif" description="DGA/G" evidence="4">
    <location>
        <begin position="128"/>
        <end position="130"/>
    </location>
</feature>
<dbReference type="AlphaFoldDB" id="A0AAD9U940"/>
<evidence type="ECO:0000256" key="5">
    <source>
        <dbReference type="RuleBase" id="RU361262"/>
    </source>
</evidence>
<accession>A0AAD9U940</accession>
<evidence type="ECO:0000256" key="1">
    <source>
        <dbReference type="ARBA" id="ARBA00010240"/>
    </source>
</evidence>
<proteinExistence type="inferred from homology"/>
<dbReference type="Proteomes" id="UP001280121">
    <property type="component" value="Unassembled WGS sequence"/>
</dbReference>
<name>A0AAD9U940_9ROSI</name>
<evidence type="ECO:0000313" key="8">
    <source>
        <dbReference type="Proteomes" id="UP001280121"/>
    </source>
</evidence>
<evidence type="ECO:0000256" key="2">
    <source>
        <dbReference type="ARBA" id="ARBA00022963"/>
    </source>
</evidence>
<dbReference type="InterPro" id="IPR002641">
    <property type="entry name" value="PNPLA_dom"/>
</dbReference>
<reference evidence="7" key="1">
    <citation type="journal article" date="2023" name="Plant J.">
        <title>Genome sequences and population genomics provide insights into the demographic history, inbreeding, and mutation load of two 'living fossil' tree species of Dipteronia.</title>
        <authorList>
            <person name="Feng Y."/>
            <person name="Comes H.P."/>
            <person name="Chen J."/>
            <person name="Zhu S."/>
            <person name="Lu R."/>
            <person name="Zhang X."/>
            <person name="Li P."/>
            <person name="Qiu J."/>
            <person name="Olsen K.M."/>
            <person name="Qiu Y."/>
        </authorList>
    </citation>
    <scope>NUCLEOTIDE SEQUENCE</scope>
    <source>
        <strain evidence="7">KIB01</strain>
    </source>
</reference>
<dbReference type="SUPFAM" id="SSF52151">
    <property type="entry name" value="FabD/lysophospholipase-like"/>
    <property type="match status" value="1"/>
</dbReference>
<gene>
    <name evidence="7" type="ORF">Ddye_017218</name>
</gene>
<protein>
    <recommendedName>
        <fullName evidence="5">Patatin</fullName>
        <ecNumber evidence="5">3.1.1.-</ecNumber>
    </recommendedName>
</protein>
<keyword evidence="5" id="KW-0378">Hydrolase</keyword>
<keyword evidence="2 5" id="KW-0442">Lipid degradation</keyword>
<comment type="caution">
    <text evidence="4">Lacks conserved residue(s) required for the propagation of feature annotation.</text>
</comment>
<dbReference type="InterPro" id="IPR016035">
    <property type="entry name" value="Acyl_Trfase/lysoPLipase"/>
</dbReference>
<evidence type="ECO:0000256" key="3">
    <source>
        <dbReference type="ARBA" id="ARBA00023098"/>
    </source>
</evidence>
<dbReference type="PANTHER" id="PTHR32176">
    <property type="entry name" value="XYLOSE ISOMERASE"/>
    <property type="match status" value="1"/>
</dbReference>
<dbReference type="Pfam" id="PF01734">
    <property type="entry name" value="Patatin"/>
    <property type="match status" value="1"/>
</dbReference>
<evidence type="ECO:0000256" key="4">
    <source>
        <dbReference type="PROSITE-ProRule" id="PRU01161"/>
    </source>
</evidence>
<dbReference type="PROSITE" id="PS51635">
    <property type="entry name" value="PNPLA"/>
    <property type="match status" value="1"/>
</dbReference>
<dbReference type="GO" id="GO:0016042">
    <property type="term" value="P:lipid catabolic process"/>
    <property type="evidence" value="ECO:0007669"/>
    <property type="project" value="UniProtKB-KW"/>
</dbReference>
<dbReference type="EMBL" id="JANJYI010000005">
    <property type="protein sequence ID" value="KAK2649729.1"/>
    <property type="molecule type" value="Genomic_DNA"/>
</dbReference>
<keyword evidence="3 5" id="KW-0443">Lipid metabolism</keyword>
<evidence type="ECO:0000313" key="7">
    <source>
        <dbReference type="EMBL" id="KAK2649729.1"/>
    </source>
</evidence>
<organism evidence="7 8">
    <name type="scientific">Dipteronia dyeriana</name>
    <dbReference type="NCBI Taxonomy" id="168575"/>
    <lineage>
        <taxon>Eukaryota</taxon>
        <taxon>Viridiplantae</taxon>
        <taxon>Streptophyta</taxon>
        <taxon>Embryophyta</taxon>
        <taxon>Tracheophyta</taxon>
        <taxon>Spermatophyta</taxon>
        <taxon>Magnoliopsida</taxon>
        <taxon>eudicotyledons</taxon>
        <taxon>Gunneridae</taxon>
        <taxon>Pentapetalae</taxon>
        <taxon>rosids</taxon>
        <taxon>malvids</taxon>
        <taxon>Sapindales</taxon>
        <taxon>Sapindaceae</taxon>
        <taxon>Hippocastanoideae</taxon>
        <taxon>Acereae</taxon>
        <taxon>Dipteronia</taxon>
    </lineage>
</organism>
<dbReference type="GO" id="GO:0004620">
    <property type="term" value="F:phospholipase activity"/>
    <property type="evidence" value="ECO:0007669"/>
    <property type="project" value="TreeGrafter"/>
</dbReference>